<protein>
    <recommendedName>
        <fullName evidence="3">Reverse transcriptase</fullName>
    </recommendedName>
</protein>
<feature type="non-terminal residue" evidence="1">
    <location>
        <position position="1"/>
    </location>
</feature>
<keyword evidence="2" id="KW-1185">Reference proteome</keyword>
<dbReference type="EMBL" id="CALNXK010000075">
    <property type="protein sequence ID" value="CAH3145064.1"/>
    <property type="molecule type" value="Genomic_DNA"/>
</dbReference>
<name>A0ABN8PMR3_9CNID</name>
<gene>
    <name evidence="1" type="ORF">PLOB_00044331</name>
</gene>
<reference evidence="1 2" key="1">
    <citation type="submission" date="2022-05" db="EMBL/GenBank/DDBJ databases">
        <authorList>
            <consortium name="Genoscope - CEA"/>
            <person name="William W."/>
        </authorList>
    </citation>
    <scope>NUCLEOTIDE SEQUENCE [LARGE SCALE GENOMIC DNA]</scope>
</reference>
<comment type="caution">
    <text evidence="1">The sequence shown here is derived from an EMBL/GenBank/DDBJ whole genome shotgun (WGS) entry which is preliminary data.</text>
</comment>
<dbReference type="Proteomes" id="UP001159405">
    <property type="component" value="Unassembled WGS sequence"/>
</dbReference>
<accession>A0ABN8PMR3</accession>
<proteinExistence type="predicted"/>
<feature type="non-terminal residue" evidence="1">
    <location>
        <position position="117"/>
    </location>
</feature>
<evidence type="ECO:0000313" key="1">
    <source>
        <dbReference type="EMBL" id="CAH3145064.1"/>
    </source>
</evidence>
<evidence type="ECO:0008006" key="3">
    <source>
        <dbReference type="Google" id="ProtNLM"/>
    </source>
</evidence>
<sequence>LASFRLVRKKKALWMLLNCNTSLELITKFNKLFRKQTKSRISSKYCQYLKSLLDKLESNTKKFWSFHSLKSRSKRLPETMFYSSINVLTKNPNDLSTSHTEVRDILCKLDANKATRV</sequence>
<evidence type="ECO:0000313" key="2">
    <source>
        <dbReference type="Proteomes" id="UP001159405"/>
    </source>
</evidence>
<organism evidence="1 2">
    <name type="scientific">Porites lobata</name>
    <dbReference type="NCBI Taxonomy" id="104759"/>
    <lineage>
        <taxon>Eukaryota</taxon>
        <taxon>Metazoa</taxon>
        <taxon>Cnidaria</taxon>
        <taxon>Anthozoa</taxon>
        <taxon>Hexacorallia</taxon>
        <taxon>Scleractinia</taxon>
        <taxon>Fungiina</taxon>
        <taxon>Poritidae</taxon>
        <taxon>Porites</taxon>
    </lineage>
</organism>